<dbReference type="Proteomes" id="UP001232117">
    <property type="component" value="Chromosome"/>
</dbReference>
<keyword evidence="2" id="KW-1185">Reference proteome</keyword>
<proteinExistence type="predicted"/>
<accession>A0ABY8N3W2</accession>
<gene>
    <name evidence="1" type="ORF">MG292_06915</name>
</gene>
<evidence type="ECO:0000313" key="1">
    <source>
        <dbReference type="EMBL" id="WGK93828.1"/>
    </source>
</evidence>
<protein>
    <submittedName>
        <fullName evidence="1">Uncharacterized protein</fullName>
    </submittedName>
</protein>
<dbReference type="EMBL" id="CP092332">
    <property type="protein sequence ID" value="WGK93828.1"/>
    <property type="molecule type" value="Genomic_DNA"/>
</dbReference>
<sequence>MKKIKKVIFDDNTELEVDDLKPRSEFESDAKYMRQFEDIEETLLDYISDFRIEHYAEWFLNMVNEDDCECDCDHSDTIDDINDDIVVREAIVRITGAKSLDIISESLIKRFIKIVFIGNKEKIEKYISQKEKELKLNF</sequence>
<organism evidence="1 2">
    <name type="scientific">Flavobacterium keumense</name>
    <dbReference type="NCBI Taxonomy" id="1306518"/>
    <lineage>
        <taxon>Bacteria</taxon>
        <taxon>Pseudomonadati</taxon>
        <taxon>Bacteroidota</taxon>
        <taxon>Flavobacteriia</taxon>
        <taxon>Flavobacteriales</taxon>
        <taxon>Flavobacteriaceae</taxon>
        <taxon>Flavobacterium</taxon>
    </lineage>
</organism>
<reference evidence="1 2" key="1">
    <citation type="submission" date="2023-06" db="EMBL/GenBank/DDBJ databases">
        <title>Complete Genome Sequence of Flavobacterium keumense K3R-10.</title>
        <authorList>
            <person name="Jeong H."/>
            <person name="Jhang S.Y."/>
            <person name="Kim J.N."/>
        </authorList>
    </citation>
    <scope>NUCLEOTIDE SEQUENCE [LARGE SCALE GENOMIC DNA]</scope>
    <source>
        <strain evidence="1 2">K3R-10</strain>
    </source>
</reference>
<name>A0ABY8N3W2_9FLAO</name>
<evidence type="ECO:0000313" key="2">
    <source>
        <dbReference type="Proteomes" id="UP001232117"/>
    </source>
</evidence>
<dbReference type="RefSeq" id="WP_264533442.1">
    <property type="nucleotide sequence ID" value="NZ_CP092332.1"/>
</dbReference>